<comment type="caution">
    <text evidence="3">The sequence shown here is derived from an EMBL/GenBank/DDBJ whole genome shotgun (WGS) entry which is preliminary data.</text>
</comment>
<dbReference type="EMBL" id="JAUJYO010000014">
    <property type="protein sequence ID" value="KAK1299015.1"/>
    <property type="molecule type" value="Genomic_DNA"/>
</dbReference>
<gene>
    <name evidence="3" type="ORF">QJS10_CPB14g00220</name>
</gene>
<proteinExistence type="predicted"/>
<dbReference type="AlphaFoldDB" id="A0AAV9DDA2"/>
<keyword evidence="2" id="KW-1133">Transmembrane helix</keyword>
<sequence>MYKIVGDTDKRPHNSQAKEEEMKVSFVLALLIVGLFALQYGFVHGEVMARKLGGRVGFSPPSPQPNMVKHHIPPETPGGGPPSTHG</sequence>
<evidence type="ECO:0000256" key="2">
    <source>
        <dbReference type="SAM" id="Phobius"/>
    </source>
</evidence>
<protein>
    <submittedName>
        <fullName evidence="3">Uncharacterized protein</fullName>
    </submittedName>
</protein>
<accession>A0AAV9DDA2</accession>
<organism evidence="3 4">
    <name type="scientific">Acorus calamus</name>
    <name type="common">Sweet flag</name>
    <dbReference type="NCBI Taxonomy" id="4465"/>
    <lineage>
        <taxon>Eukaryota</taxon>
        <taxon>Viridiplantae</taxon>
        <taxon>Streptophyta</taxon>
        <taxon>Embryophyta</taxon>
        <taxon>Tracheophyta</taxon>
        <taxon>Spermatophyta</taxon>
        <taxon>Magnoliopsida</taxon>
        <taxon>Liliopsida</taxon>
        <taxon>Acoraceae</taxon>
        <taxon>Acorus</taxon>
    </lineage>
</organism>
<keyword evidence="2" id="KW-0812">Transmembrane</keyword>
<reference evidence="3" key="1">
    <citation type="journal article" date="2023" name="Nat. Commun.">
        <title>Diploid and tetraploid genomes of Acorus and the evolution of monocots.</title>
        <authorList>
            <person name="Ma L."/>
            <person name="Liu K.W."/>
            <person name="Li Z."/>
            <person name="Hsiao Y.Y."/>
            <person name="Qi Y."/>
            <person name="Fu T."/>
            <person name="Tang G.D."/>
            <person name="Zhang D."/>
            <person name="Sun W.H."/>
            <person name="Liu D.K."/>
            <person name="Li Y."/>
            <person name="Chen G.Z."/>
            <person name="Liu X.D."/>
            <person name="Liao X.Y."/>
            <person name="Jiang Y.T."/>
            <person name="Yu X."/>
            <person name="Hao Y."/>
            <person name="Huang J."/>
            <person name="Zhao X.W."/>
            <person name="Ke S."/>
            <person name="Chen Y.Y."/>
            <person name="Wu W.L."/>
            <person name="Hsu J.L."/>
            <person name="Lin Y.F."/>
            <person name="Huang M.D."/>
            <person name="Li C.Y."/>
            <person name="Huang L."/>
            <person name="Wang Z.W."/>
            <person name="Zhao X."/>
            <person name="Zhong W.Y."/>
            <person name="Peng D.H."/>
            <person name="Ahmad S."/>
            <person name="Lan S."/>
            <person name="Zhang J.S."/>
            <person name="Tsai W.C."/>
            <person name="Van de Peer Y."/>
            <person name="Liu Z.J."/>
        </authorList>
    </citation>
    <scope>NUCLEOTIDE SEQUENCE</scope>
    <source>
        <strain evidence="3">CP</strain>
    </source>
</reference>
<evidence type="ECO:0000313" key="4">
    <source>
        <dbReference type="Proteomes" id="UP001180020"/>
    </source>
</evidence>
<evidence type="ECO:0000313" key="3">
    <source>
        <dbReference type="EMBL" id="KAK1299015.1"/>
    </source>
</evidence>
<reference evidence="3" key="2">
    <citation type="submission" date="2023-06" db="EMBL/GenBank/DDBJ databases">
        <authorList>
            <person name="Ma L."/>
            <person name="Liu K.-W."/>
            <person name="Li Z."/>
            <person name="Hsiao Y.-Y."/>
            <person name="Qi Y."/>
            <person name="Fu T."/>
            <person name="Tang G."/>
            <person name="Zhang D."/>
            <person name="Sun W.-H."/>
            <person name="Liu D.-K."/>
            <person name="Li Y."/>
            <person name="Chen G.-Z."/>
            <person name="Liu X.-D."/>
            <person name="Liao X.-Y."/>
            <person name="Jiang Y.-T."/>
            <person name="Yu X."/>
            <person name="Hao Y."/>
            <person name="Huang J."/>
            <person name="Zhao X.-W."/>
            <person name="Ke S."/>
            <person name="Chen Y.-Y."/>
            <person name="Wu W.-L."/>
            <person name="Hsu J.-L."/>
            <person name="Lin Y.-F."/>
            <person name="Huang M.-D."/>
            <person name="Li C.-Y."/>
            <person name="Huang L."/>
            <person name="Wang Z.-W."/>
            <person name="Zhao X."/>
            <person name="Zhong W.-Y."/>
            <person name="Peng D.-H."/>
            <person name="Ahmad S."/>
            <person name="Lan S."/>
            <person name="Zhang J.-S."/>
            <person name="Tsai W.-C."/>
            <person name="Van De Peer Y."/>
            <person name="Liu Z.-J."/>
        </authorList>
    </citation>
    <scope>NUCLEOTIDE SEQUENCE</scope>
    <source>
        <strain evidence="3">CP</strain>
        <tissue evidence="3">Leaves</tissue>
    </source>
</reference>
<name>A0AAV9DDA2_ACOCL</name>
<dbReference type="Proteomes" id="UP001180020">
    <property type="component" value="Unassembled WGS sequence"/>
</dbReference>
<keyword evidence="4" id="KW-1185">Reference proteome</keyword>
<feature type="transmembrane region" description="Helical" evidence="2">
    <location>
        <begin position="24"/>
        <end position="43"/>
    </location>
</feature>
<feature type="region of interest" description="Disordered" evidence="1">
    <location>
        <begin position="55"/>
        <end position="86"/>
    </location>
</feature>
<evidence type="ECO:0000256" key="1">
    <source>
        <dbReference type="SAM" id="MobiDB-lite"/>
    </source>
</evidence>
<feature type="region of interest" description="Disordered" evidence="1">
    <location>
        <begin position="1"/>
        <end position="20"/>
    </location>
</feature>
<keyword evidence="2" id="KW-0472">Membrane</keyword>